<dbReference type="EMBL" id="JASCIR010000040">
    <property type="protein sequence ID" value="MDI3390141.1"/>
    <property type="molecule type" value="Genomic_DNA"/>
</dbReference>
<evidence type="ECO:0000256" key="1">
    <source>
        <dbReference type="ARBA" id="ARBA00008428"/>
    </source>
</evidence>
<evidence type="ECO:0000256" key="3">
    <source>
        <dbReference type="ARBA" id="ARBA00022705"/>
    </source>
</evidence>
<keyword evidence="7 12" id="KW-0067">ATP-binding</keyword>
<dbReference type="CDD" id="cd00984">
    <property type="entry name" value="DnaB_C"/>
    <property type="match status" value="1"/>
</dbReference>
<accession>A0ABT6S0D0</accession>
<evidence type="ECO:0000256" key="12">
    <source>
        <dbReference type="RuleBase" id="RU362085"/>
    </source>
</evidence>
<dbReference type="PANTHER" id="PTHR30153:SF2">
    <property type="entry name" value="REPLICATIVE DNA HELICASE"/>
    <property type="match status" value="1"/>
</dbReference>
<dbReference type="InterPro" id="IPR007693">
    <property type="entry name" value="DNA_helicase_DnaB-like_N"/>
</dbReference>
<keyword evidence="9" id="KW-0413">Isomerase</keyword>
<dbReference type="InterPro" id="IPR007692">
    <property type="entry name" value="DNA_helicase_DnaB"/>
</dbReference>
<gene>
    <name evidence="15" type="primary">dnaB</name>
    <name evidence="15" type="ORF">QIS99_28705</name>
</gene>
<evidence type="ECO:0000256" key="7">
    <source>
        <dbReference type="ARBA" id="ARBA00022840"/>
    </source>
</evidence>
<dbReference type="PANTHER" id="PTHR30153">
    <property type="entry name" value="REPLICATIVE DNA HELICASE DNAB"/>
    <property type="match status" value="1"/>
</dbReference>
<sequence length="873" mass="95311">MNTVMGGSDGEFTRVPPQDLEAEQAALSSMLLTVDALVEVRSVLTGPDFYRPAHESVFDAICALNDRGEPADQITVVAELERRGDLARVGGIPYVSILAGSAPTAANGEWYAERVRECAVRRNSIAVHTRAIQDLYAGEAELAEMCDRHEAELHVAHRDARARVPYKRLGQILERTVDDQEDTENRQGVLTGFTDLDQLTNGFQPGELVVVAARPAMGKSTLAMDFLRAVAIQQNIPTALFSLEMGDLEIGQRVLSAEAGVGFHKIRGYTLTEDDWGRIGRRLPEMIDAPMFVDTSPNLTMAEIATRAREMHSREGIELIAVDYLQLLESGRRSHGNRQEEVAQISRRLKLLAKELNVPIIALSQLNRGPESREDKKPVVSDLRESGAVEQDADMVILLHRPDVYEKDSPRAGEADLIMGKCRNAPTCTLTVAFAGHLSQFRDMGSDRDYRNTLPRRETPQKATEALPAPRTARTLPSITAVPQNAVQDPSGATPEEPQPVESPAAHAPAQPAAAEKPAPKASEPKPAAAPRCKAPNAKARLESFVADRVARALDEHNGDQEAALNALAGDGGSAIPDVMELWAQTRVESAYEPTAYPKMPDPLVRKRRDASDDVWEARPKYRSNKPLPDDVEVTELDVNAAYLGALQSAHLPVRSLTHNPEGDGWSWDDLDCYGRGADLSGIVRIKPIAWDHPHLPNPLGDDRETAGSLWVPTSILLGIRDMASPSYGSLCEMPTILEAYVAPGTAALFKDVVQVLNTARMTAIETGDSVTKGYVSAMYSKLVSTMGDSRANRDLGRPDWVHIIRGAAFANLRRKAVRAHEAGLGIVHVGGTDELHLTGDVWASQRNGKQLFTQGRALNQIKAKRVRKAGER</sequence>
<dbReference type="Pfam" id="PF03796">
    <property type="entry name" value="DnaB_C"/>
    <property type="match status" value="1"/>
</dbReference>
<dbReference type="Gene3D" id="1.10.860.10">
    <property type="entry name" value="DNAb Helicase, Chain A"/>
    <property type="match status" value="1"/>
</dbReference>
<keyword evidence="8 12" id="KW-0238">DNA-binding</keyword>
<dbReference type="RefSeq" id="WP_282516620.1">
    <property type="nucleotide sequence ID" value="NZ_JASCIR010000040.1"/>
</dbReference>
<keyword evidence="2 12" id="KW-0639">Primosome</keyword>
<evidence type="ECO:0000256" key="8">
    <source>
        <dbReference type="ARBA" id="ARBA00023125"/>
    </source>
</evidence>
<comment type="function">
    <text evidence="12">The main replicative DNA helicase, it participates in initiation and elongation during chromosome replication. Travels ahead of the DNA replisome, separating dsDNA into templates for DNA synthesis. A processive ATP-dependent 5'-3' DNA helicase it has DNA-dependent ATPase activity.</text>
</comment>
<name>A0ABT6S0D0_9ACTN</name>
<dbReference type="InterPro" id="IPR027417">
    <property type="entry name" value="P-loop_NTPase"/>
</dbReference>
<dbReference type="NCBIfam" id="TIGR00665">
    <property type="entry name" value="DnaB"/>
    <property type="match status" value="1"/>
</dbReference>
<feature type="compositionally biased region" description="Basic and acidic residues" evidence="13">
    <location>
        <begin position="444"/>
        <end position="460"/>
    </location>
</feature>
<dbReference type="PROSITE" id="PS51199">
    <property type="entry name" value="SF4_HELICASE"/>
    <property type="match status" value="1"/>
</dbReference>
<comment type="catalytic activity">
    <reaction evidence="10 12">
        <text>ATP + H2O = ADP + phosphate + H(+)</text>
        <dbReference type="Rhea" id="RHEA:13065"/>
        <dbReference type="ChEBI" id="CHEBI:15377"/>
        <dbReference type="ChEBI" id="CHEBI:15378"/>
        <dbReference type="ChEBI" id="CHEBI:30616"/>
        <dbReference type="ChEBI" id="CHEBI:43474"/>
        <dbReference type="ChEBI" id="CHEBI:456216"/>
        <dbReference type="EC" id="5.6.2.3"/>
    </reaction>
</comment>
<protein>
    <recommendedName>
        <fullName evidence="11 12">Replicative DNA helicase</fullName>
        <ecNumber evidence="11 12">5.6.2.3</ecNumber>
    </recommendedName>
</protein>
<dbReference type="EC" id="5.6.2.3" evidence="11 12"/>
<keyword evidence="3 12" id="KW-0235">DNA replication</keyword>
<evidence type="ECO:0000256" key="4">
    <source>
        <dbReference type="ARBA" id="ARBA00022741"/>
    </source>
</evidence>
<keyword evidence="5 12" id="KW-0378">Hydrolase</keyword>
<feature type="domain" description="SF4 helicase" evidence="14">
    <location>
        <begin position="182"/>
        <end position="448"/>
    </location>
</feature>
<dbReference type="GO" id="GO:0003678">
    <property type="term" value="F:DNA helicase activity"/>
    <property type="evidence" value="ECO:0007669"/>
    <property type="project" value="UniProtKB-EC"/>
</dbReference>
<dbReference type="InterPro" id="IPR036185">
    <property type="entry name" value="DNA_heli_DnaB-like_N_sf"/>
</dbReference>
<feature type="compositionally biased region" description="Polar residues" evidence="13">
    <location>
        <begin position="475"/>
        <end position="488"/>
    </location>
</feature>
<dbReference type="Proteomes" id="UP001224661">
    <property type="component" value="Unassembled WGS sequence"/>
</dbReference>
<evidence type="ECO:0000256" key="9">
    <source>
        <dbReference type="ARBA" id="ARBA00023235"/>
    </source>
</evidence>
<dbReference type="SUPFAM" id="SSF48024">
    <property type="entry name" value="N-terminal domain of DnaB helicase"/>
    <property type="match status" value="1"/>
</dbReference>
<comment type="caution">
    <text evidence="15">The sequence shown here is derived from an EMBL/GenBank/DDBJ whole genome shotgun (WGS) entry which is preliminary data.</text>
</comment>
<evidence type="ECO:0000313" key="16">
    <source>
        <dbReference type="Proteomes" id="UP001224661"/>
    </source>
</evidence>
<reference evidence="15 16" key="1">
    <citation type="submission" date="2023-05" db="EMBL/GenBank/DDBJ databases">
        <title>Draft genome sequence of Streptomyces sp. B-S-A8 isolated from a cave soil in Thailand.</title>
        <authorList>
            <person name="Chamroensaksri N."/>
            <person name="Muangham S."/>
        </authorList>
    </citation>
    <scope>NUCLEOTIDE SEQUENCE [LARGE SCALE GENOMIC DNA]</scope>
    <source>
        <strain evidence="15 16">B-S-A8</strain>
    </source>
</reference>
<evidence type="ECO:0000256" key="11">
    <source>
        <dbReference type="NCBIfam" id="TIGR00665"/>
    </source>
</evidence>
<keyword evidence="6 12" id="KW-0347">Helicase</keyword>
<keyword evidence="16" id="KW-1185">Reference proteome</keyword>
<evidence type="ECO:0000256" key="2">
    <source>
        <dbReference type="ARBA" id="ARBA00022515"/>
    </source>
</evidence>
<evidence type="ECO:0000256" key="6">
    <source>
        <dbReference type="ARBA" id="ARBA00022806"/>
    </source>
</evidence>
<dbReference type="GO" id="GO:0016787">
    <property type="term" value="F:hydrolase activity"/>
    <property type="evidence" value="ECO:0007669"/>
    <property type="project" value="UniProtKB-KW"/>
</dbReference>
<dbReference type="Pfam" id="PF00772">
    <property type="entry name" value="DnaB"/>
    <property type="match status" value="1"/>
</dbReference>
<evidence type="ECO:0000256" key="5">
    <source>
        <dbReference type="ARBA" id="ARBA00022801"/>
    </source>
</evidence>
<evidence type="ECO:0000256" key="10">
    <source>
        <dbReference type="ARBA" id="ARBA00048954"/>
    </source>
</evidence>
<keyword evidence="4 12" id="KW-0547">Nucleotide-binding</keyword>
<feature type="region of interest" description="Disordered" evidence="13">
    <location>
        <begin position="443"/>
        <end position="536"/>
    </location>
</feature>
<dbReference type="SUPFAM" id="SSF52540">
    <property type="entry name" value="P-loop containing nucleoside triphosphate hydrolases"/>
    <property type="match status" value="1"/>
</dbReference>
<dbReference type="InterPro" id="IPR016136">
    <property type="entry name" value="DNA_helicase_N/primase_C"/>
</dbReference>
<proteinExistence type="inferred from homology"/>
<evidence type="ECO:0000259" key="14">
    <source>
        <dbReference type="PROSITE" id="PS51199"/>
    </source>
</evidence>
<dbReference type="InterPro" id="IPR007694">
    <property type="entry name" value="DNA_helicase_DnaB-like_C"/>
</dbReference>
<feature type="region of interest" description="Disordered" evidence="13">
    <location>
        <begin position="367"/>
        <end position="386"/>
    </location>
</feature>
<dbReference type="Gene3D" id="3.40.50.300">
    <property type="entry name" value="P-loop containing nucleotide triphosphate hydrolases"/>
    <property type="match status" value="1"/>
</dbReference>
<feature type="compositionally biased region" description="Basic and acidic residues" evidence="13">
    <location>
        <begin position="370"/>
        <end position="386"/>
    </location>
</feature>
<evidence type="ECO:0000256" key="13">
    <source>
        <dbReference type="SAM" id="MobiDB-lite"/>
    </source>
</evidence>
<evidence type="ECO:0000313" key="15">
    <source>
        <dbReference type="EMBL" id="MDI3390141.1"/>
    </source>
</evidence>
<organism evidence="15 16">
    <name type="scientific">Streptomyces solicavernae</name>
    <dbReference type="NCBI Taxonomy" id="3043614"/>
    <lineage>
        <taxon>Bacteria</taxon>
        <taxon>Bacillati</taxon>
        <taxon>Actinomycetota</taxon>
        <taxon>Actinomycetes</taxon>
        <taxon>Kitasatosporales</taxon>
        <taxon>Streptomycetaceae</taxon>
        <taxon>Streptomyces</taxon>
    </lineage>
</organism>
<feature type="compositionally biased region" description="Low complexity" evidence="13">
    <location>
        <begin position="502"/>
        <end position="536"/>
    </location>
</feature>
<comment type="similarity">
    <text evidence="1 12">Belongs to the helicase family. DnaB subfamily.</text>
</comment>